<dbReference type="AlphaFoldDB" id="A0A8T3BS32"/>
<proteinExistence type="predicted"/>
<dbReference type="EMBL" id="JAGYWB010000007">
    <property type="protein sequence ID" value="KAI0516656.1"/>
    <property type="molecule type" value="Genomic_DNA"/>
</dbReference>
<keyword evidence="2" id="KW-1185">Reference proteome</keyword>
<gene>
    <name evidence="1" type="ORF">KFK09_009333</name>
</gene>
<dbReference type="Proteomes" id="UP000829196">
    <property type="component" value="Unassembled WGS sequence"/>
</dbReference>
<evidence type="ECO:0000313" key="2">
    <source>
        <dbReference type="Proteomes" id="UP000829196"/>
    </source>
</evidence>
<evidence type="ECO:0000313" key="1">
    <source>
        <dbReference type="EMBL" id="KAI0516656.1"/>
    </source>
</evidence>
<organism evidence="1 2">
    <name type="scientific">Dendrobium nobile</name>
    <name type="common">Orchid</name>
    <dbReference type="NCBI Taxonomy" id="94219"/>
    <lineage>
        <taxon>Eukaryota</taxon>
        <taxon>Viridiplantae</taxon>
        <taxon>Streptophyta</taxon>
        <taxon>Embryophyta</taxon>
        <taxon>Tracheophyta</taxon>
        <taxon>Spermatophyta</taxon>
        <taxon>Magnoliopsida</taxon>
        <taxon>Liliopsida</taxon>
        <taxon>Asparagales</taxon>
        <taxon>Orchidaceae</taxon>
        <taxon>Epidendroideae</taxon>
        <taxon>Malaxideae</taxon>
        <taxon>Dendrobiinae</taxon>
        <taxon>Dendrobium</taxon>
    </lineage>
</organism>
<protein>
    <submittedName>
        <fullName evidence="1">Uncharacterized protein</fullName>
    </submittedName>
</protein>
<sequence>MLVVATLLAGWKVKFLSFVGRIQYLKFTIANSIAYWIRGAIIPKAGCKLLDRMCAMFLYHGAISDKKLHLISWKNTTLPYCYGGLDIPDIKSMYFGFACSFLWRFFSVDSLLNSWYRSKFVSPFKPPSYSASPFWKHICSTASAIKSSLKLNVTSFNCSLSLYWDPWVKGNSLADLNMQAIPNSLDVNNWICNGSWDLSIVPSHLHRVVLSIPIHDDGLAISWTGKEPC</sequence>
<comment type="caution">
    <text evidence="1">The sequence shown here is derived from an EMBL/GenBank/DDBJ whole genome shotgun (WGS) entry which is preliminary data.</text>
</comment>
<dbReference type="PANTHER" id="PTHR33116">
    <property type="entry name" value="REVERSE TRANSCRIPTASE ZINC-BINDING DOMAIN-CONTAINING PROTEIN-RELATED-RELATED"/>
    <property type="match status" value="1"/>
</dbReference>
<accession>A0A8T3BS32</accession>
<dbReference type="PANTHER" id="PTHR33116:SF78">
    <property type="entry name" value="OS12G0587133 PROTEIN"/>
    <property type="match status" value="1"/>
</dbReference>
<reference evidence="1" key="1">
    <citation type="journal article" date="2022" name="Front. Genet.">
        <title>Chromosome-Scale Assembly of the Dendrobium nobile Genome Provides Insights Into the Molecular Mechanism of the Biosynthesis of the Medicinal Active Ingredient of Dendrobium.</title>
        <authorList>
            <person name="Xu Q."/>
            <person name="Niu S.-C."/>
            <person name="Li K.-L."/>
            <person name="Zheng P.-J."/>
            <person name="Zhang X.-J."/>
            <person name="Jia Y."/>
            <person name="Liu Y."/>
            <person name="Niu Y.-X."/>
            <person name="Yu L.-H."/>
            <person name="Chen D.-F."/>
            <person name="Zhang G.-Q."/>
        </authorList>
    </citation>
    <scope>NUCLEOTIDE SEQUENCE</scope>
    <source>
        <tissue evidence="1">Leaf</tissue>
    </source>
</reference>
<name>A0A8T3BS32_DENNO</name>
<dbReference type="OrthoDB" id="683846at2759"/>